<dbReference type="InterPro" id="IPR029033">
    <property type="entry name" value="His_PPase_superfam"/>
</dbReference>
<dbReference type="GO" id="GO:0101006">
    <property type="term" value="F:protein histidine phosphatase activity"/>
    <property type="evidence" value="ECO:0007669"/>
    <property type="project" value="TreeGrafter"/>
</dbReference>
<evidence type="ECO:0000256" key="1">
    <source>
        <dbReference type="PIRSR" id="PIRSR613078-1"/>
    </source>
</evidence>
<protein>
    <submittedName>
        <fullName evidence="3">Probable phosphoglycerate mutase</fullName>
    </submittedName>
</protein>
<gene>
    <name evidence="3" type="ORF">Ga0074812_11515</name>
</gene>
<feature type="binding site" evidence="2">
    <location>
        <position position="59"/>
    </location>
    <ligand>
        <name>substrate</name>
    </ligand>
</feature>
<dbReference type="InterPro" id="IPR013078">
    <property type="entry name" value="His_Pase_superF_clade-1"/>
</dbReference>
<feature type="binding site" evidence="2">
    <location>
        <begin position="87"/>
        <end position="90"/>
    </location>
    <ligand>
        <name>substrate</name>
    </ligand>
</feature>
<accession>A0A0S4QTS9</accession>
<dbReference type="EMBL" id="FAOZ01000015">
    <property type="protein sequence ID" value="CUU57814.1"/>
    <property type="molecule type" value="Genomic_DNA"/>
</dbReference>
<dbReference type="AlphaFoldDB" id="A0A0S4QTS9"/>
<feature type="active site" description="Tele-phosphohistidine intermediate" evidence="1">
    <location>
        <position position="10"/>
    </location>
</feature>
<dbReference type="CDD" id="cd07067">
    <property type="entry name" value="HP_PGM_like"/>
    <property type="match status" value="1"/>
</dbReference>
<dbReference type="PANTHER" id="PTHR48100:SF15">
    <property type="entry name" value="SEDOHEPTULOSE 1,7-BISPHOSPHATASE"/>
    <property type="match status" value="1"/>
</dbReference>
<proteinExistence type="predicted"/>
<feature type="binding site" evidence="2">
    <location>
        <begin position="22"/>
        <end position="23"/>
    </location>
    <ligand>
        <name>substrate</name>
    </ligand>
</feature>
<dbReference type="RefSeq" id="WP_091279912.1">
    <property type="nucleotide sequence ID" value="NZ_FAOZ01000015.1"/>
</dbReference>
<dbReference type="GO" id="GO:0070297">
    <property type="term" value="P:regulation of phosphorelay signal transduction system"/>
    <property type="evidence" value="ECO:0007669"/>
    <property type="project" value="TreeGrafter"/>
</dbReference>
<dbReference type="Pfam" id="PF00300">
    <property type="entry name" value="His_Phos_1"/>
    <property type="match status" value="1"/>
</dbReference>
<feature type="active site" description="Proton donor/acceptor" evidence="1">
    <location>
        <position position="87"/>
    </location>
</feature>
<dbReference type="Gene3D" id="3.40.50.1240">
    <property type="entry name" value="Phosphoglycerate mutase-like"/>
    <property type="match status" value="1"/>
</dbReference>
<evidence type="ECO:0000313" key="4">
    <source>
        <dbReference type="Proteomes" id="UP000198802"/>
    </source>
</evidence>
<evidence type="ECO:0000256" key="2">
    <source>
        <dbReference type="PIRSR" id="PIRSR613078-2"/>
    </source>
</evidence>
<dbReference type="PANTHER" id="PTHR48100">
    <property type="entry name" value="BROAD-SPECIFICITY PHOSPHATASE YOR283W-RELATED"/>
    <property type="match status" value="1"/>
</dbReference>
<keyword evidence="4" id="KW-1185">Reference proteome</keyword>
<sequence>MPGVLTLIRHGETEWSRSGRHTGRTDIALTADGERQATALRSFLAGRRFVLVATSPRLRATRTADLAGLLATEPCVADRAVWPDLAEWDYGDLEGLTTPAIRRDRPGWSVFTGEVPGGETVEQIGRRADLVLATVRPWLERGDVALVGHSHMFRVLIARWLRLPPTAGACFVIVPAAVSELGFERDTPVLRQLNLSAEGSTRI</sequence>
<dbReference type="InterPro" id="IPR050275">
    <property type="entry name" value="PGM_Phosphatase"/>
</dbReference>
<evidence type="ECO:0000313" key="3">
    <source>
        <dbReference type="EMBL" id="CUU57814.1"/>
    </source>
</evidence>
<name>A0A0S4QTS9_9ACTN</name>
<dbReference type="SUPFAM" id="SSF53254">
    <property type="entry name" value="Phosphoglycerate mutase-like"/>
    <property type="match status" value="1"/>
</dbReference>
<organism evidence="3 4">
    <name type="scientific">Parafrankia irregularis</name>
    <dbReference type="NCBI Taxonomy" id="795642"/>
    <lineage>
        <taxon>Bacteria</taxon>
        <taxon>Bacillati</taxon>
        <taxon>Actinomycetota</taxon>
        <taxon>Actinomycetes</taxon>
        <taxon>Frankiales</taxon>
        <taxon>Frankiaceae</taxon>
        <taxon>Parafrankia</taxon>
    </lineage>
</organism>
<dbReference type="Proteomes" id="UP000198802">
    <property type="component" value="Unassembled WGS sequence"/>
</dbReference>
<reference evidence="4" key="1">
    <citation type="submission" date="2015-11" db="EMBL/GenBank/DDBJ databases">
        <authorList>
            <person name="Varghese N."/>
        </authorList>
    </citation>
    <scope>NUCLEOTIDE SEQUENCE [LARGE SCALE GENOMIC DNA]</scope>
    <source>
        <strain evidence="4">DSM 45899</strain>
    </source>
</reference>
<dbReference type="SMART" id="SM00855">
    <property type="entry name" value="PGAM"/>
    <property type="match status" value="1"/>
</dbReference>